<accession>A0AAJ0MK05</accession>
<evidence type="ECO:0000313" key="2">
    <source>
        <dbReference type="EMBL" id="KAK3363063.1"/>
    </source>
</evidence>
<feature type="compositionally biased region" description="Low complexity" evidence="1">
    <location>
        <begin position="460"/>
        <end position="474"/>
    </location>
</feature>
<evidence type="ECO:0008006" key="4">
    <source>
        <dbReference type="Google" id="ProtNLM"/>
    </source>
</evidence>
<organism evidence="2 3">
    <name type="scientific">Lasiosphaeria hispida</name>
    <dbReference type="NCBI Taxonomy" id="260671"/>
    <lineage>
        <taxon>Eukaryota</taxon>
        <taxon>Fungi</taxon>
        <taxon>Dikarya</taxon>
        <taxon>Ascomycota</taxon>
        <taxon>Pezizomycotina</taxon>
        <taxon>Sordariomycetes</taxon>
        <taxon>Sordariomycetidae</taxon>
        <taxon>Sordariales</taxon>
        <taxon>Lasiosphaeriaceae</taxon>
        <taxon>Lasiosphaeria</taxon>
    </lineage>
</organism>
<feature type="region of interest" description="Disordered" evidence="1">
    <location>
        <begin position="748"/>
        <end position="855"/>
    </location>
</feature>
<feature type="compositionally biased region" description="Acidic residues" evidence="1">
    <location>
        <begin position="792"/>
        <end position="817"/>
    </location>
</feature>
<dbReference type="AlphaFoldDB" id="A0AAJ0MK05"/>
<evidence type="ECO:0000256" key="1">
    <source>
        <dbReference type="SAM" id="MobiDB-lite"/>
    </source>
</evidence>
<feature type="compositionally biased region" description="Polar residues" evidence="1">
    <location>
        <begin position="769"/>
        <end position="780"/>
    </location>
</feature>
<feature type="region of interest" description="Disordered" evidence="1">
    <location>
        <begin position="402"/>
        <end position="440"/>
    </location>
</feature>
<evidence type="ECO:0000313" key="3">
    <source>
        <dbReference type="Proteomes" id="UP001275084"/>
    </source>
</evidence>
<protein>
    <recommendedName>
        <fullName evidence="4">F-box domain-containing protein</fullName>
    </recommendedName>
</protein>
<sequence>METANPANTPTHTPSAKEKTSRIVSEYLKGKDEQWKALYERKGNLTLLELPVDILRLIVKEITHTNDLTALALTNSALYNLAVPLIYSRFDIVWPDGHITSSESKSVDALTYGLSTLCLGSPFARTTRRVFHPNAPPLAKFMGNEYAKYTKKFSLGNGPNDWVAEYMITKESGKMLGTLVAIAVAKMKNLETFVWDMPTGVLSDIFMALASLGEQTDNDCKLNRVWIRWHDNSDSLAGLSSAANPGAVVGASAVVPLGSQLTPIGILLPANATHPPARGPIPYSEHHCEYPTFSVLPPLKSLTVLDVDELAYLDEMAVLIERSQNTLQELRVGISAKAAHKDFVQTWDGAGLKQIDHRARWPGENNICDRRLGGVLGVLVGKIYDIRKRGFSRGKEKLVTDIPAAEVPSSPTTPVSTDTQAGLDHTTPTNNDAPSPQPAEAEHIEDVDAVQQGDDVTKIPAPAKPTRPSKPSSSGRRRLEGKLKLQTLELERVPLSMQVCRHAIDWSVLSSLTLLECAQHENLWKMLRKQFQPTPLGPGFGISSSSKPSSSSSPPQYHLALKYIHTDITTSALIAFIKETLAPNTLEVLFLQDRRRGSGPPPVTVDAIFKGALKRHRTSLQKLLIDSSAKPSGQNSATAISDNIRWRVWSLNAEILLYITSGRMCNLRELAVSLDYKDWHTFLQRLPNIPQLRSINIPHIADYVAGTFEPRELAHQIADIITVRPEIRMCYVGIGAKCFEIVEARDTGPSPMTSGASSPIAAVEDGPTAQLNGSSTNGNGTMPADQGNQGEDTSDEDEDGDEEAADADDSEDTDDDDHTPTTATSDPDETQSDNETPADEEDSDDDGFVEPDQGGVKLRLREILFYDDKVAIFRARHGKL</sequence>
<proteinExistence type="predicted"/>
<keyword evidence="3" id="KW-1185">Reference proteome</keyword>
<dbReference type="EMBL" id="JAUIQD010000001">
    <property type="protein sequence ID" value="KAK3363063.1"/>
    <property type="molecule type" value="Genomic_DNA"/>
</dbReference>
<feature type="region of interest" description="Disordered" evidence="1">
    <location>
        <begin position="1"/>
        <end position="20"/>
    </location>
</feature>
<feature type="compositionally biased region" description="Low complexity" evidence="1">
    <location>
        <begin position="407"/>
        <end position="417"/>
    </location>
</feature>
<dbReference type="Proteomes" id="UP001275084">
    <property type="component" value="Unassembled WGS sequence"/>
</dbReference>
<reference evidence="2" key="1">
    <citation type="journal article" date="2023" name="Mol. Phylogenet. Evol.">
        <title>Genome-scale phylogeny and comparative genomics of the fungal order Sordariales.</title>
        <authorList>
            <person name="Hensen N."/>
            <person name="Bonometti L."/>
            <person name="Westerberg I."/>
            <person name="Brannstrom I.O."/>
            <person name="Guillou S."/>
            <person name="Cros-Aarteil S."/>
            <person name="Calhoun S."/>
            <person name="Haridas S."/>
            <person name="Kuo A."/>
            <person name="Mondo S."/>
            <person name="Pangilinan J."/>
            <person name="Riley R."/>
            <person name="LaButti K."/>
            <person name="Andreopoulos B."/>
            <person name="Lipzen A."/>
            <person name="Chen C."/>
            <person name="Yan M."/>
            <person name="Daum C."/>
            <person name="Ng V."/>
            <person name="Clum A."/>
            <person name="Steindorff A."/>
            <person name="Ohm R.A."/>
            <person name="Martin F."/>
            <person name="Silar P."/>
            <person name="Natvig D.O."/>
            <person name="Lalanne C."/>
            <person name="Gautier V."/>
            <person name="Ament-Velasquez S.L."/>
            <person name="Kruys A."/>
            <person name="Hutchinson M.I."/>
            <person name="Powell A.J."/>
            <person name="Barry K."/>
            <person name="Miller A.N."/>
            <person name="Grigoriev I.V."/>
            <person name="Debuchy R."/>
            <person name="Gladieux P."/>
            <person name="Hiltunen Thoren M."/>
            <person name="Johannesson H."/>
        </authorList>
    </citation>
    <scope>NUCLEOTIDE SEQUENCE</scope>
    <source>
        <strain evidence="2">CBS 955.72</strain>
    </source>
</reference>
<feature type="region of interest" description="Disordered" evidence="1">
    <location>
        <begin position="456"/>
        <end position="481"/>
    </location>
</feature>
<comment type="caution">
    <text evidence="2">The sequence shown here is derived from an EMBL/GenBank/DDBJ whole genome shotgun (WGS) entry which is preliminary data.</text>
</comment>
<feature type="compositionally biased region" description="Acidic residues" evidence="1">
    <location>
        <begin position="826"/>
        <end position="849"/>
    </location>
</feature>
<feature type="compositionally biased region" description="Low complexity" evidence="1">
    <location>
        <begin position="1"/>
        <end position="14"/>
    </location>
</feature>
<reference evidence="2" key="2">
    <citation type="submission" date="2023-06" db="EMBL/GenBank/DDBJ databases">
        <authorList>
            <consortium name="Lawrence Berkeley National Laboratory"/>
            <person name="Haridas S."/>
            <person name="Hensen N."/>
            <person name="Bonometti L."/>
            <person name="Westerberg I."/>
            <person name="Brannstrom I.O."/>
            <person name="Guillou S."/>
            <person name="Cros-Aarteil S."/>
            <person name="Calhoun S."/>
            <person name="Kuo A."/>
            <person name="Mondo S."/>
            <person name="Pangilinan J."/>
            <person name="Riley R."/>
            <person name="Labutti K."/>
            <person name="Andreopoulos B."/>
            <person name="Lipzen A."/>
            <person name="Chen C."/>
            <person name="Yanf M."/>
            <person name="Daum C."/>
            <person name="Ng V."/>
            <person name="Clum A."/>
            <person name="Steindorff A."/>
            <person name="Ohm R."/>
            <person name="Martin F."/>
            <person name="Silar P."/>
            <person name="Natvig D."/>
            <person name="Lalanne C."/>
            <person name="Gautier V."/>
            <person name="Ament-Velasquez S.L."/>
            <person name="Kruys A."/>
            <person name="Hutchinson M.I."/>
            <person name="Powell A.J."/>
            <person name="Barry K."/>
            <person name="Miller A.N."/>
            <person name="Grigoriev I.V."/>
            <person name="Debuchy R."/>
            <person name="Gladieux P."/>
            <person name="Thoren M.H."/>
            <person name="Johannesson H."/>
        </authorList>
    </citation>
    <scope>NUCLEOTIDE SEQUENCE</scope>
    <source>
        <strain evidence="2">CBS 955.72</strain>
    </source>
</reference>
<gene>
    <name evidence="2" type="ORF">B0T25DRAFT_29014</name>
</gene>
<name>A0AAJ0MK05_9PEZI</name>